<keyword evidence="9 10" id="KW-0472">Membrane</keyword>
<feature type="transmembrane region" description="Helical" evidence="10">
    <location>
        <begin position="33"/>
        <end position="54"/>
    </location>
</feature>
<accession>A0A6B2KWB1</accession>
<dbReference type="FunFam" id="3.40.50.300:FF:000163">
    <property type="entry name" value="Multidrug resistance-associated protein member 4"/>
    <property type="match status" value="1"/>
</dbReference>
<feature type="domain" description="ABC transmembrane type-1" evidence="12">
    <location>
        <begin position="619"/>
        <end position="874"/>
    </location>
</feature>
<evidence type="ECO:0000256" key="2">
    <source>
        <dbReference type="ARBA" id="ARBA00009726"/>
    </source>
</evidence>
<comment type="similarity">
    <text evidence="2">Belongs to the ABC transporter superfamily. ABCC family. Conjugate transporter (TC 3.A.1.208) subfamily.</text>
</comment>
<dbReference type="InterPro" id="IPR011527">
    <property type="entry name" value="ABC1_TM_dom"/>
</dbReference>
<feature type="transmembrane region" description="Helical" evidence="10">
    <location>
        <begin position="614"/>
        <end position="639"/>
    </location>
</feature>
<evidence type="ECO:0000256" key="9">
    <source>
        <dbReference type="ARBA" id="ARBA00023136"/>
    </source>
</evidence>
<dbReference type="SMART" id="SM00382">
    <property type="entry name" value="AAA"/>
    <property type="match status" value="2"/>
</dbReference>
<keyword evidence="8 10" id="KW-1133">Transmembrane helix</keyword>
<dbReference type="PROSITE" id="PS50929">
    <property type="entry name" value="ABC_TM1F"/>
    <property type="match status" value="2"/>
</dbReference>
<keyword evidence="5" id="KW-0677">Repeat</keyword>
<feature type="transmembrane region" description="Helical" evidence="10">
    <location>
        <begin position="676"/>
        <end position="703"/>
    </location>
</feature>
<dbReference type="CDD" id="cd18579">
    <property type="entry name" value="ABC_6TM_ABCC_D1"/>
    <property type="match status" value="1"/>
</dbReference>
<dbReference type="Pfam" id="PF00005">
    <property type="entry name" value="ABC_tran"/>
    <property type="match status" value="2"/>
</dbReference>
<dbReference type="InterPro" id="IPR017871">
    <property type="entry name" value="ABC_transporter-like_CS"/>
</dbReference>
<evidence type="ECO:0000256" key="6">
    <source>
        <dbReference type="ARBA" id="ARBA00022741"/>
    </source>
</evidence>
<feature type="transmembrane region" description="Helical" evidence="10">
    <location>
        <begin position="250"/>
        <end position="272"/>
    </location>
</feature>
<evidence type="ECO:0000256" key="1">
    <source>
        <dbReference type="ARBA" id="ARBA00004141"/>
    </source>
</evidence>
<dbReference type="InterPro" id="IPR036640">
    <property type="entry name" value="ABC1_TM_sf"/>
</dbReference>
<dbReference type="GO" id="GO:0016020">
    <property type="term" value="C:membrane"/>
    <property type="evidence" value="ECO:0007669"/>
    <property type="project" value="UniProtKB-SubCell"/>
</dbReference>
<keyword evidence="6" id="KW-0547">Nucleotide-binding</keyword>
<feature type="domain" description="ABC transmembrane type-1" evidence="12">
    <location>
        <begin position="34"/>
        <end position="308"/>
    </location>
</feature>
<evidence type="ECO:0000256" key="8">
    <source>
        <dbReference type="ARBA" id="ARBA00022989"/>
    </source>
</evidence>
<evidence type="ECO:0000259" key="12">
    <source>
        <dbReference type="PROSITE" id="PS50929"/>
    </source>
</evidence>
<dbReference type="CDD" id="cd03244">
    <property type="entry name" value="ABCC_MRP_domain2"/>
    <property type="match status" value="1"/>
</dbReference>
<evidence type="ECO:0000256" key="5">
    <source>
        <dbReference type="ARBA" id="ARBA00022737"/>
    </source>
</evidence>
<dbReference type="Gene3D" id="3.40.50.300">
    <property type="entry name" value="P-loop containing nucleotide triphosphate hydrolases"/>
    <property type="match status" value="2"/>
</dbReference>
<evidence type="ECO:0000256" key="7">
    <source>
        <dbReference type="ARBA" id="ARBA00022840"/>
    </source>
</evidence>
<comment type="subcellular location">
    <subcellularLocation>
        <location evidence="1">Membrane</location>
        <topology evidence="1">Multi-pass membrane protein</topology>
    </subcellularLocation>
</comment>
<feature type="transmembrane region" description="Helical" evidence="10">
    <location>
        <begin position="170"/>
        <end position="190"/>
    </location>
</feature>
<protein>
    <submittedName>
        <fullName evidence="13">Uncharacterized protein</fullName>
    </submittedName>
</protein>
<dbReference type="PANTHER" id="PTHR24223:SF456">
    <property type="entry name" value="MULTIDRUG RESISTANCE-ASSOCIATED PROTEIN LETHAL(2)03659"/>
    <property type="match status" value="1"/>
</dbReference>
<dbReference type="InterPro" id="IPR003439">
    <property type="entry name" value="ABC_transporter-like_ATP-bd"/>
</dbReference>
<feature type="transmembrane region" description="Helical" evidence="10">
    <location>
        <begin position="855"/>
        <end position="879"/>
    </location>
</feature>
<dbReference type="CDD" id="cd18580">
    <property type="entry name" value="ABC_6TM_ABCC_D2"/>
    <property type="match status" value="1"/>
</dbReference>
<dbReference type="SUPFAM" id="SSF90123">
    <property type="entry name" value="ABC transporter transmembrane region"/>
    <property type="match status" value="2"/>
</dbReference>
<evidence type="ECO:0000259" key="11">
    <source>
        <dbReference type="PROSITE" id="PS50893"/>
    </source>
</evidence>
<dbReference type="Gene3D" id="1.20.1560.10">
    <property type="entry name" value="ABC transporter type 1, transmembrane domain"/>
    <property type="match status" value="2"/>
</dbReference>
<dbReference type="PROSITE" id="PS00211">
    <property type="entry name" value="ABC_TRANSPORTER_1"/>
    <property type="match status" value="2"/>
</dbReference>
<dbReference type="FunFam" id="3.40.50.300:FF:000997">
    <property type="entry name" value="Multidrug resistance-associated protein 1"/>
    <property type="match status" value="1"/>
</dbReference>
<dbReference type="CDD" id="cd03250">
    <property type="entry name" value="ABCC_MRP_domain1"/>
    <property type="match status" value="1"/>
</dbReference>
<dbReference type="InterPro" id="IPR027417">
    <property type="entry name" value="P-loop_NTPase"/>
</dbReference>
<dbReference type="PANTHER" id="PTHR24223">
    <property type="entry name" value="ATP-BINDING CASSETTE SUB-FAMILY C"/>
    <property type="match status" value="1"/>
</dbReference>
<feature type="transmembrane region" description="Helical" evidence="10">
    <location>
        <begin position="284"/>
        <end position="307"/>
    </location>
</feature>
<evidence type="ECO:0000256" key="4">
    <source>
        <dbReference type="ARBA" id="ARBA00022692"/>
    </source>
</evidence>
<feature type="domain" description="ABC transporter" evidence="11">
    <location>
        <begin position="953"/>
        <end position="1185"/>
    </location>
</feature>
<feature type="transmembrane region" description="Helical" evidence="10">
    <location>
        <begin position="891"/>
        <end position="911"/>
    </location>
</feature>
<keyword evidence="3" id="KW-0813">Transport</keyword>
<proteinExistence type="inferred from homology"/>
<keyword evidence="4 10" id="KW-0812">Transmembrane</keyword>
<feature type="transmembrane region" description="Helical" evidence="10">
    <location>
        <begin position="147"/>
        <end position="164"/>
    </location>
</feature>
<dbReference type="PROSITE" id="PS50893">
    <property type="entry name" value="ABC_TRANSPORTER_2"/>
    <property type="match status" value="2"/>
</dbReference>
<dbReference type="InterPro" id="IPR044746">
    <property type="entry name" value="ABCC_6TM_D1"/>
</dbReference>
<name>A0A6B2KWB1_9EUKA</name>
<evidence type="ECO:0000313" key="13">
    <source>
        <dbReference type="EMBL" id="NDV29093.1"/>
    </source>
</evidence>
<reference evidence="13" key="1">
    <citation type="journal article" date="2020" name="J. Eukaryot. Microbiol.">
        <title>De novo Sequencing, Assembly and Annotation of the Transcriptome for the Free-Living Testate Amoeba Arcella intermedia.</title>
        <authorList>
            <person name="Ribeiro G.M."/>
            <person name="Porfirio-Sousa A.L."/>
            <person name="Maurer-Alcala X.X."/>
            <person name="Katz L.A."/>
            <person name="Lahr D.J.G."/>
        </authorList>
    </citation>
    <scope>NUCLEOTIDE SEQUENCE</scope>
</reference>
<dbReference type="InterPro" id="IPR044726">
    <property type="entry name" value="ABCC_6TM_D2"/>
</dbReference>
<dbReference type="GO" id="GO:0016887">
    <property type="term" value="F:ATP hydrolysis activity"/>
    <property type="evidence" value="ECO:0007669"/>
    <property type="project" value="InterPro"/>
</dbReference>
<evidence type="ECO:0000256" key="3">
    <source>
        <dbReference type="ARBA" id="ARBA00022448"/>
    </source>
</evidence>
<dbReference type="SUPFAM" id="SSF52540">
    <property type="entry name" value="P-loop containing nucleoside triphosphate hydrolases"/>
    <property type="match status" value="2"/>
</dbReference>
<feature type="transmembrane region" description="Helical" evidence="10">
    <location>
        <begin position="758"/>
        <end position="787"/>
    </location>
</feature>
<sequence>MYNTFISHWQETLSTDPTTPMIRVIIKFMRKRILLTLLIFMLNAIFSFVPAFLLSRMVNFVADPSIPVWHGILYTIFLLVASLLSSLGLYHSRFLAWMIGLDISTIMITSTYRKAMRIHKLTGENIGQMINMITFDAQFIFEYMDRVIHGVGYVVTIIVAILYLSAHIGFLSLFVFGFVVLATPLLIKLAQATLPFRIQLLSLVDTRLKLVTELINAIRIIKLYAWEEPMLKRIEDVRAEELVWVRKIGIYRCVIIFVVNSITLLSLGTVFLCYGDGLNLSTAFTVMAIMNLLRVPIIASSMSLMMLQFAKLSLERWADFLKQPEKGDYLKRDSNNHNGTVSIENGNLMWNPGQPTLKNINLQIKNGEKVFVVGKMGSGKTSLIKAVLGEIPHVTGHFFVNGKVAYVSQEAWVLNSSIKDNIVFGEKYDSQKYRKVIEVTNLVEDFKQWGQSDNTQLGEATSLSGGQKQRISLARALYSDRDIYLLDDPLSFVDSQVSKSLFSNVIQNYLKHKTVIMVTNQLQYLSSADRIIFLHDGEINGIGDFKTLMETNRHFHSNLEKFGFQDNEVVNDEELPEEATPDLLTESQYFSPIEEKQSGVISYQTYLYYAQSGGYYLCLVAVFVCLLFGGFKLVSNLWLRKWAIESMKYHEAITQNEAGDNEPVPNYSKQYWSGTYTVWLLVESTTQFILLLLVITVILFRAATRLHSGLMKKLINGTMTFFDVTPIGRIVNRLSYDMVVIDTVLPTEVTTLLVNTSVVLASLTGIVIAIWYWFFFLVPLLVLFYFLHRYFTLPYVEIQRLESLSKAPIITHLNTTIQGIELIRSFDVTETFIRISDKQVNFNNVEKHAMKYANIWFGLRLDMIGIGAIFLVYASITFARQLGGINEGETALALSFTSGIVSILALLNSAWANNETRMNSVERFLEYEKSIPQEMTNQNTLVTRSDWPKIGKIEFKGLSFKYHYGPLVLKDLSFTIQPKSKTAIVGRTGAGKSSLFRAIYRLNEPESGTIMIDDVDYRSVATHHIRSKLSIIPQDPTLFQGSLRYNLDPFNEYTDDEIWDALHTVQLTDLINVHPDKLNQIVSDSSSMSVGQRQLLCMVRAVLKQSTILLLDEATASVDVETDALIQHSIRKVFKDCTVITIAHRLNTIMDNDMVLVLDKGQLVEADTPYNLLSQKGLFYSMVQATGPSTAKYLERIATGEATVFDHLKDFTLPQRKPKTTQQQFHFTGSLNQPNF</sequence>
<feature type="transmembrane region" description="Helical" evidence="10">
    <location>
        <begin position="66"/>
        <end position="88"/>
    </location>
</feature>
<dbReference type="InterPro" id="IPR050173">
    <property type="entry name" value="ABC_transporter_C-like"/>
</dbReference>
<dbReference type="GO" id="GO:0005524">
    <property type="term" value="F:ATP binding"/>
    <property type="evidence" value="ECO:0007669"/>
    <property type="project" value="UniProtKB-KW"/>
</dbReference>
<dbReference type="Pfam" id="PF00664">
    <property type="entry name" value="ABC_membrane"/>
    <property type="match status" value="2"/>
</dbReference>
<organism evidence="13">
    <name type="scientific">Arcella intermedia</name>
    <dbReference type="NCBI Taxonomy" id="1963864"/>
    <lineage>
        <taxon>Eukaryota</taxon>
        <taxon>Amoebozoa</taxon>
        <taxon>Tubulinea</taxon>
        <taxon>Elardia</taxon>
        <taxon>Arcellinida</taxon>
        <taxon>Sphaerothecina</taxon>
        <taxon>Arcellidae</taxon>
        <taxon>Arcella</taxon>
    </lineage>
</organism>
<dbReference type="AlphaFoldDB" id="A0A6B2KWB1"/>
<feature type="domain" description="ABC transporter" evidence="11">
    <location>
        <begin position="341"/>
        <end position="561"/>
    </location>
</feature>
<keyword evidence="7" id="KW-0067">ATP-binding</keyword>
<dbReference type="InterPro" id="IPR003593">
    <property type="entry name" value="AAA+_ATPase"/>
</dbReference>
<dbReference type="GO" id="GO:0140359">
    <property type="term" value="F:ABC-type transporter activity"/>
    <property type="evidence" value="ECO:0007669"/>
    <property type="project" value="InterPro"/>
</dbReference>
<evidence type="ECO:0000256" key="10">
    <source>
        <dbReference type="SAM" id="Phobius"/>
    </source>
</evidence>
<dbReference type="EMBL" id="GIBP01000124">
    <property type="protein sequence ID" value="NDV29093.1"/>
    <property type="molecule type" value="Transcribed_RNA"/>
</dbReference>
<dbReference type="FunFam" id="1.20.1560.10:FF:000013">
    <property type="entry name" value="ABC transporter C family member 2"/>
    <property type="match status" value="1"/>
</dbReference>